<evidence type="ECO:0000313" key="2">
    <source>
        <dbReference type="EMBL" id="KAG2578353.1"/>
    </source>
</evidence>
<proteinExistence type="predicted"/>
<dbReference type="AlphaFoldDB" id="A0A8T0QZX0"/>
<evidence type="ECO:0000313" key="3">
    <source>
        <dbReference type="Proteomes" id="UP000823388"/>
    </source>
</evidence>
<name>A0A8T0QZX0_PANVG</name>
<feature type="region of interest" description="Disordered" evidence="1">
    <location>
        <begin position="1"/>
        <end position="130"/>
    </location>
</feature>
<feature type="compositionally biased region" description="Acidic residues" evidence="1">
    <location>
        <begin position="39"/>
        <end position="53"/>
    </location>
</feature>
<keyword evidence="3" id="KW-1185">Reference proteome</keyword>
<feature type="region of interest" description="Disordered" evidence="1">
    <location>
        <begin position="420"/>
        <end position="440"/>
    </location>
</feature>
<feature type="compositionally biased region" description="Basic and acidic residues" evidence="1">
    <location>
        <begin position="60"/>
        <end position="78"/>
    </location>
</feature>
<dbReference type="PANTHER" id="PTHR33063:SF13">
    <property type="entry name" value="OS02G0583500 PROTEIN"/>
    <property type="match status" value="1"/>
</dbReference>
<feature type="compositionally biased region" description="Polar residues" evidence="1">
    <location>
        <begin position="14"/>
        <end position="28"/>
    </location>
</feature>
<protein>
    <submittedName>
        <fullName evidence="2">Uncharacterized protein</fullName>
    </submittedName>
</protein>
<dbReference type="Proteomes" id="UP000823388">
    <property type="component" value="Chromosome 6N"/>
</dbReference>
<gene>
    <name evidence="2" type="ORF">PVAP13_6NG228000</name>
</gene>
<dbReference type="InterPro" id="IPR004252">
    <property type="entry name" value="Probable_transposase_24"/>
</dbReference>
<sequence>MANSARLRELGVSGFSSIFPNNSGTAVNKKNAKHRDNEDSGSEYDPSQDDTDQGDLIGDDNAKGTKEKAPKQTTKERSNVFPGVRFQSRKRVFTDQAPTRVTRSKSSITQPDTNLTPSNIHVPPPSEPNDGTQAALEGKFYGFTQHDDNTIAGDGIDCITHLDGHDQMTTEGVNMGHGLQRLTRAHGAKLPVVITEGNIRPVEPKIAAMYATECNIAVRNHIPVFKHWKEYKKHPALFELFLGRLRLKKDFFDSVPLHLVRKTSHVKVMINEQWIDLVDSWMTPPPKMEASRKNKENRDDVKFHQTTGSCSYSVYVGKKLREDEYKDKELNAVDLFKMCHYSNKKKGYTPTVQSAITQMENQLAVPTEDGQPKSATQVVGAVAKRMTTLQNVQAELEVEKRTNSELQSIVNNQREEINGLKNQVQRTEQARIKDQEENRKKQAELEKKIELLLSQNGQS</sequence>
<comment type="caution">
    <text evidence="2">The sequence shown here is derived from an EMBL/GenBank/DDBJ whole genome shotgun (WGS) entry which is preliminary data.</text>
</comment>
<organism evidence="2 3">
    <name type="scientific">Panicum virgatum</name>
    <name type="common">Blackwell switchgrass</name>
    <dbReference type="NCBI Taxonomy" id="38727"/>
    <lineage>
        <taxon>Eukaryota</taxon>
        <taxon>Viridiplantae</taxon>
        <taxon>Streptophyta</taxon>
        <taxon>Embryophyta</taxon>
        <taxon>Tracheophyta</taxon>
        <taxon>Spermatophyta</taxon>
        <taxon>Magnoliopsida</taxon>
        <taxon>Liliopsida</taxon>
        <taxon>Poales</taxon>
        <taxon>Poaceae</taxon>
        <taxon>PACMAD clade</taxon>
        <taxon>Panicoideae</taxon>
        <taxon>Panicodae</taxon>
        <taxon>Paniceae</taxon>
        <taxon>Panicinae</taxon>
        <taxon>Panicum</taxon>
        <taxon>Panicum sect. Hiantes</taxon>
    </lineage>
</organism>
<dbReference type="PANTHER" id="PTHR33063">
    <property type="entry name" value="OS02G0583500 PROTEIN"/>
    <property type="match status" value="1"/>
</dbReference>
<evidence type="ECO:0000256" key="1">
    <source>
        <dbReference type="SAM" id="MobiDB-lite"/>
    </source>
</evidence>
<feature type="compositionally biased region" description="Basic and acidic residues" evidence="1">
    <location>
        <begin position="428"/>
        <end position="440"/>
    </location>
</feature>
<dbReference type="EMBL" id="CM029048">
    <property type="protein sequence ID" value="KAG2578353.1"/>
    <property type="molecule type" value="Genomic_DNA"/>
</dbReference>
<feature type="compositionally biased region" description="Polar residues" evidence="1">
    <location>
        <begin position="96"/>
        <end position="119"/>
    </location>
</feature>
<reference evidence="2" key="1">
    <citation type="submission" date="2020-05" db="EMBL/GenBank/DDBJ databases">
        <title>WGS assembly of Panicum virgatum.</title>
        <authorList>
            <person name="Lovell J.T."/>
            <person name="Jenkins J."/>
            <person name="Shu S."/>
            <person name="Juenger T.E."/>
            <person name="Schmutz J."/>
        </authorList>
    </citation>
    <scope>NUCLEOTIDE SEQUENCE</scope>
    <source>
        <strain evidence="2">AP13</strain>
    </source>
</reference>
<dbReference type="Pfam" id="PF03004">
    <property type="entry name" value="Transposase_24"/>
    <property type="match status" value="1"/>
</dbReference>
<accession>A0A8T0QZX0</accession>